<dbReference type="Pfam" id="PF02026">
    <property type="entry name" value="RyR"/>
    <property type="match status" value="4"/>
</dbReference>
<evidence type="ECO:0000256" key="5">
    <source>
        <dbReference type="ARBA" id="ARBA00022837"/>
    </source>
</evidence>
<evidence type="ECO:0000256" key="3">
    <source>
        <dbReference type="ARBA" id="ARBA00022673"/>
    </source>
</evidence>
<dbReference type="PROSITE" id="PS50188">
    <property type="entry name" value="B302_SPRY"/>
    <property type="match status" value="5"/>
</dbReference>
<dbReference type="PANTHER" id="PTHR46399">
    <property type="entry name" value="B30.2/SPRY DOMAIN-CONTAINING PROTEIN"/>
    <property type="match status" value="1"/>
</dbReference>
<evidence type="ECO:0000256" key="4">
    <source>
        <dbReference type="ARBA" id="ARBA00022737"/>
    </source>
</evidence>
<evidence type="ECO:0000256" key="1">
    <source>
        <dbReference type="ARBA" id="ARBA00004326"/>
    </source>
</evidence>
<dbReference type="InterPro" id="IPR035761">
    <property type="entry name" value="SPRY1_RyR"/>
</dbReference>
<dbReference type="Gene3D" id="2.60.120.920">
    <property type="match status" value="6"/>
</dbReference>
<keyword evidence="2" id="KW-0109">Calcium transport</keyword>
<dbReference type="PANTHER" id="PTHR46399:SF8">
    <property type="entry name" value="B30.2_SPRY DOMAIN-CONTAINING PROTEIN"/>
    <property type="match status" value="1"/>
</dbReference>
<proteinExistence type="predicted"/>
<dbReference type="Proteomes" id="UP000663889">
    <property type="component" value="Unassembled WGS sequence"/>
</dbReference>
<feature type="region of interest" description="Disordered" evidence="7">
    <location>
        <begin position="1354"/>
        <end position="1394"/>
    </location>
</feature>
<dbReference type="InterPro" id="IPR013320">
    <property type="entry name" value="ConA-like_dom_sf"/>
</dbReference>
<feature type="region of interest" description="Disordered" evidence="7">
    <location>
        <begin position="1410"/>
        <end position="1449"/>
    </location>
</feature>
<dbReference type="InterPro" id="IPR013333">
    <property type="entry name" value="Ryan_recept"/>
</dbReference>
<evidence type="ECO:0000313" key="11">
    <source>
        <dbReference type="Proteomes" id="UP000663889"/>
    </source>
</evidence>
<dbReference type="PRINTS" id="PR00795">
    <property type="entry name" value="RYANODINER"/>
</dbReference>
<protein>
    <recommendedName>
        <fullName evidence="12">Ryanodine receptor</fullName>
    </recommendedName>
</protein>
<dbReference type="Gene3D" id="2.80.10.50">
    <property type="match status" value="2"/>
</dbReference>
<feature type="domain" description="MIR" evidence="9">
    <location>
        <begin position="100"/>
        <end position="154"/>
    </location>
</feature>
<dbReference type="SUPFAM" id="SSF82109">
    <property type="entry name" value="MIR domain"/>
    <property type="match status" value="2"/>
</dbReference>
<dbReference type="InterPro" id="IPR001870">
    <property type="entry name" value="B30.2/SPRY"/>
</dbReference>
<keyword evidence="6" id="KW-0703">Sarcoplasmic reticulum</keyword>
<dbReference type="PROSITE" id="PS50919">
    <property type="entry name" value="MIR"/>
    <property type="match status" value="1"/>
</dbReference>
<feature type="compositionally biased region" description="Polar residues" evidence="7">
    <location>
        <begin position="1369"/>
        <end position="1394"/>
    </location>
</feature>
<feature type="region of interest" description="Disordered" evidence="7">
    <location>
        <begin position="1522"/>
        <end position="1550"/>
    </location>
</feature>
<keyword evidence="2" id="KW-0406">Ion transport</keyword>
<dbReference type="GO" id="GO:0042383">
    <property type="term" value="C:sarcolemma"/>
    <property type="evidence" value="ECO:0007669"/>
    <property type="project" value="TreeGrafter"/>
</dbReference>
<evidence type="ECO:0000256" key="6">
    <source>
        <dbReference type="ARBA" id="ARBA00022951"/>
    </source>
</evidence>
<name>A0A813V8Y9_9BILA</name>
<keyword evidence="3" id="KW-0107">Calcium channel</keyword>
<gene>
    <name evidence="10" type="ORF">SEV965_LOCUS2404</name>
</gene>
<dbReference type="Pfam" id="PF02815">
    <property type="entry name" value="MIR"/>
    <property type="match status" value="1"/>
</dbReference>
<accession>A0A813V8Y9</accession>
<dbReference type="Pfam" id="PF08709">
    <property type="entry name" value="Ins145_P3_rec"/>
    <property type="match status" value="1"/>
</dbReference>
<keyword evidence="4" id="KW-0677">Repeat</keyword>
<dbReference type="Pfam" id="PF00622">
    <property type="entry name" value="SPRY"/>
    <property type="match status" value="6"/>
</dbReference>
<dbReference type="Pfam" id="PF21119">
    <property type="entry name" value="RYDR_Jsol"/>
    <property type="match status" value="1"/>
</dbReference>
<dbReference type="InterPro" id="IPR003877">
    <property type="entry name" value="SPRY_dom"/>
</dbReference>
<evidence type="ECO:0000259" key="8">
    <source>
        <dbReference type="PROSITE" id="PS50188"/>
    </source>
</evidence>
<evidence type="ECO:0000256" key="7">
    <source>
        <dbReference type="SAM" id="MobiDB-lite"/>
    </source>
</evidence>
<feature type="domain" description="B30.2/SPRY" evidence="8">
    <location>
        <begin position="2193"/>
        <end position="2417"/>
    </location>
</feature>
<evidence type="ECO:0000259" key="9">
    <source>
        <dbReference type="PROSITE" id="PS50919"/>
    </source>
</evidence>
<dbReference type="InterPro" id="IPR048581">
    <property type="entry name" value="RYDR_Jsol"/>
</dbReference>
<organism evidence="10 11">
    <name type="scientific">Rotaria sordida</name>
    <dbReference type="NCBI Taxonomy" id="392033"/>
    <lineage>
        <taxon>Eukaryota</taxon>
        <taxon>Metazoa</taxon>
        <taxon>Spiralia</taxon>
        <taxon>Gnathifera</taxon>
        <taxon>Rotifera</taxon>
        <taxon>Eurotatoria</taxon>
        <taxon>Bdelloidea</taxon>
        <taxon>Philodinida</taxon>
        <taxon>Philodinidae</taxon>
        <taxon>Rotaria</taxon>
    </lineage>
</organism>
<dbReference type="SUPFAM" id="SSF49899">
    <property type="entry name" value="Concanavalin A-like lectins/glucanases"/>
    <property type="match status" value="4"/>
</dbReference>
<dbReference type="CDD" id="cd12877">
    <property type="entry name" value="SPRY1_RyR"/>
    <property type="match status" value="2"/>
</dbReference>
<feature type="compositionally biased region" description="Polar residues" evidence="7">
    <location>
        <begin position="1428"/>
        <end position="1449"/>
    </location>
</feature>
<feature type="domain" description="B30.2/SPRY" evidence="8">
    <location>
        <begin position="1023"/>
        <end position="1231"/>
    </location>
</feature>
<dbReference type="GO" id="GO:0014808">
    <property type="term" value="P:release of sequestered calcium ion into cytosol by sarcoplasmic reticulum"/>
    <property type="evidence" value="ECO:0007669"/>
    <property type="project" value="TreeGrafter"/>
</dbReference>
<feature type="domain" description="B30.2/SPRY" evidence="8">
    <location>
        <begin position="1494"/>
        <end position="1726"/>
    </location>
</feature>
<dbReference type="GO" id="GO:0030018">
    <property type="term" value="C:Z disc"/>
    <property type="evidence" value="ECO:0007669"/>
    <property type="project" value="TreeGrafter"/>
</dbReference>
<dbReference type="InterPro" id="IPR003032">
    <property type="entry name" value="Ryanodine_rcpt"/>
</dbReference>
<keyword evidence="3" id="KW-0407">Ion channel</keyword>
<dbReference type="GO" id="GO:0033017">
    <property type="term" value="C:sarcoplasmic reticulum membrane"/>
    <property type="evidence" value="ECO:0007669"/>
    <property type="project" value="UniProtKB-SubCell"/>
</dbReference>
<dbReference type="InterPro" id="IPR035910">
    <property type="entry name" value="RyR/IP3R_RIH_dom_sf"/>
</dbReference>
<dbReference type="FunFam" id="1.10.490.160:FF:000003">
    <property type="entry name" value="Ryanodine receptor, isoform E"/>
    <property type="match status" value="1"/>
</dbReference>
<dbReference type="InterPro" id="IPR036300">
    <property type="entry name" value="MIR_dom_sf"/>
</dbReference>
<dbReference type="Gene3D" id="6.20.350.10">
    <property type="match status" value="3"/>
</dbReference>
<dbReference type="Pfam" id="PF01365">
    <property type="entry name" value="RYDR_ITPR"/>
    <property type="match status" value="1"/>
</dbReference>
<dbReference type="SMART" id="SM00472">
    <property type="entry name" value="MIR"/>
    <property type="match status" value="4"/>
</dbReference>
<keyword evidence="2" id="KW-0813">Transport</keyword>
<feature type="domain" description="B30.2/SPRY" evidence="8">
    <location>
        <begin position="578"/>
        <end position="809"/>
    </location>
</feature>
<dbReference type="InterPro" id="IPR000699">
    <property type="entry name" value="RIH_dom"/>
</dbReference>
<dbReference type="EMBL" id="CAJNOU010000054">
    <property type="protein sequence ID" value="CAF0836845.1"/>
    <property type="molecule type" value="Genomic_DNA"/>
</dbReference>
<comment type="caution">
    <text evidence="10">The sequence shown here is derived from an EMBL/GenBank/DDBJ whole genome shotgun (WGS) entry which is preliminary data.</text>
</comment>
<dbReference type="InterPro" id="IPR015925">
    <property type="entry name" value="Ryanodine_IP3_receptor"/>
</dbReference>
<dbReference type="Gene3D" id="1.25.10.30">
    <property type="entry name" value="IP3 receptor type 1 binding core, RIH domain"/>
    <property type="match status" value="1"/>
</dbReference>
<evidence type="ECO:0000313" key="10">
    <source>
        <dbReference type="EMBL" id="CAF0836845.1"/>
    </source>
</evidence>
<dbReference type="Gene3D" id="1.10.490.160">
    <property type="match status" value="1"/>
</dbReference>
<reference evidence="10" key="1">
    <citation type="submission" date="2021-02" db="EMBL/GenBank/DDBJ databases">
        <authorList>
            <person name="Nowell W R."/>
        </authorList>
    </citation>
    <scope>NUCLEOTIDE SEQUENCE</scope>
</reference>
<sequence>MAGEHMLGAEDDDVQFMRTEDHLCLSCVPVSGVKRMALSGEVFGNRMCYLEDISNEVCCPDLASCIFVLEQAVSVRALQEMVNTTSTEQSSGNQGGQTTFRTLLYGHAVLLRHYHSQMYLSCLSTSTSNDKLAFDVGLKEDAQGESCWWTIHPASKQRSEGEKVRFNDDVILVSVFSERYLHAYMSTNERGRVNASFRQQVWSLVPISSGVARVKNPGFVLGGDVIRLMHGNMDHCITTPPPDSQVIDDSGSLFIKSGAACHQARSLWRIECFKIKWYSGFVGWSSLVRLRHVTSGLYLAVIGDEHGPKVTCISKKNASAIAVTFEMKMSKEKQTEEIAEQENLGAPTIKYGDTIVFIRHVDSDLWISYETLELTIKGIGKVEEKRIIPAVEGHMDDCFRLVRAQEQEQKTALVIRICNAILGRFNRTDPMSIDAETANHLLSKSDVVQALLQDLIGFFSQPSLSLDHEERQIRLKALRNRQDLFQEEGMIRILIAAINFFSERRDKTSLLEGVEEKIEDITNKLYVVLAALIKGNRANCSNFAQSARLNWLVNRLQSQQASSGVLEVLHSVLVDSPEVLNMITESHILAIIGLLDRNGRDPKVLDVLCSLCVNNGVAVRANQNLICENILQRRDLLLQTALVDHVACMRPNILVGVEDGESMYKKWYFEVVIDHIEQVTHVQPHIRIGWATTHFQPSPGHGDGFSSNGIGDNTHSYGFDGQNVWFAGRAYNVSNRIIASTDNMQHIGFKKNDVIGCLLDLNIPEMWFSLNGLPVKGLLREFNLTGMLYPAISLSSRVSCRFIFGGEHGRFIHRPPEGAAPLYEAMLAKQKVCIEPCFSFGNIERNRLDGPSQFQHHIAFTPQPVRTNHIVLPPHLENVRDRLAENIHELWSMNKIATGWHFGEYRDDLQKIHSCLTSFDRLPLAEKQYNIKTAMENLKSLIALGYHIGVEIKTDDRRLKYVKLPNTYVQSNGYKPQPLDLSSIVLSTKLEELIETLAENTHNVWAAARIKDGFTYGISDNPRQKRSPHLVPYAIVDDSIKKINRDAASETVRTLLAYGYTIDTPTGDVEDLNRRNKEITNPANSERLSNYRTYRAERTFAVTRGKWYYEVELLTSGRMLIGWGHASKLDAFYPLGTDSYGYAFDGLNARRFHHNIIDGFGKQWSKNDVVGCMIDLHDKTISFSLNGELMLDNFGNETAFDGLEVDNIGFVPVLTSFSGQKARLNFGQDVNTLKYFTSCGLQEGYEPFCVNMSRSLTFWYSNFIPRFETIKSNSSSSFEITRVGASRDNPPLIKLQSRLFGTLEKVEFEFLRLSLPLCCHDKFTPKHLTLERRQMALHEYIESQEEKRTFQFPPTSLTGIRTKPLLPGTTDTMDSHTTNQTDSNFLSPDSITTKTLRNPTNLLVKFRDQAISKKSSSSPSPSPPSSPMINGNIQTHLTNGTTLNTSNDRLTKTNFKTSTSKINNFFQRFSKEPQQTHDTNIKNQKRTVKLSSHSTTSTNTNLQIHPQSALKVPTINAPITTSSSSLTSAKRSSSTIGRKSIGDTEGEFNDQQQNDFEHDEIRAINEHVHEYYYAIRILPGQNLRSVFIGWVTSRFKPILQKDTFQDDQSITSTNKLSKLIRRCTITQTGEDGSILESVIRQDAYMFCASDLLENMPDHEAVARRVVNGLLIGCLCDVSTGQLTFYINGKESAQKLEVEPSTKLYPAVFVEPTVKEVLQFELGRMKNCLPLTAALFPSLNREERFLPQLPSRLNLQTLLHCHWSRVPIANLRCQQLKLSDVRGWSVFVEDPVQMQAVYIPEDDRCTDILSLVEDEDNLNFCSNTLTLYNAICAQGNNRVSHEVCKLVDEKQLMYCVKNPYLCGPIRIGIYNLLIALHFEPHIKARSLTSHEFIIPLSSLLRNNLLLRSQNSIEQQHIYATTTYIPAMENFLAVRPKLIKEEDFKIERERKLLVPPPFNVTSLKEYVMNSLTDAIEKSSRHLRDPAGGTYANWLVPLLQLVDALLVMGSLEVNDIQQLLRLIDPTSFGLDTDVDFDEGLVQMKLDEPVKLQLCHVLQHLCDYQLQYRVEAIIAFSEEFVGRLQSDQKRRYSVLKESSLPPALMAKKTREFRCPPKDQMQALMDFKRDSDETTFGHEDMQEEIKDMLKNFHSTVLVLQQVLETNNDLYKTSNVSKINELDRNEQISLFSRLLETVIRHAIKKKTEVRLIDNIDRQLVLKPGKTLCEVIKATVIKWGRQTHINDPNLIREMFKLIYNQYDGIGEVIMRPNIVVGVEDGESMYKKWYFEVIIDHIEQVTHVQPHIRIGWATTHFQPSPGHGDGFSSNGIGDNTYSYGFDGQNIWFAGRAYNVSNNDIKQNGLKKNDVIGCLLDLDIPEMWFSLNGLPVKGLIREFNLNGMFYPVISLSSRVSCRFIFGGEHGRFTHRPPEGVAPIYEAMLIKQRLCIEPCFSFGNIERNCLNGPLHIRHNIAFTPQPVRTKHINLPTYLEDVCDRLAANTHELWCMSKIANGWRFGEHRDDTQKINPCLTSFDNLPSEEKQHNITTTIENLKSLFAFGYHIGIEIKTDERRLKYIKLPNSYVQSNGYKPQPLDLSNINLSTKMDELIELLAENTHNVWAAARIKDGFTYGVSDNAHHKRSPYLLPYSIIDDSIKKINRDTASEIVKTLLAYGYTIDTPTGDIDDHNRRNKDIKNNEPMSSYRTYRVEKTFAVTRGKWYYEVELLTSGRMLIGWGHPSKLSAFDPLGTDLYGYAFDGLNARRLHHNTYDRFGKQWTKNDVVGCMIDLHDKTISFSLNGELMLDNYGNETAFDGLNIDNIGFVPALTSFSGQKARLNFGQDVHSLKYFTSCGLQEGYEPFCVNMSKNATFWYSNFVPRFIPIKQDSPSFEVIRIGASRDNPPIIKLQSRLFGTLEKVEFEFLRLSLPISCHDKFVPRHITLEQRYAILNEYLESPAEKHNFIFLSRPKMSSSNEQIETSITNQSLLDQTDSFVKFLDQSTSKTNSSPIINENKSNIKTPTNKINSFFHCFLKEQQQQQHQQHQQEQPTKRIVKLNTDTNRIQNQLQATLRHSIRRMTHTARKSTIENENEFNDQQTNDYANDDIRVINEYVHEYYYAIRILPGQNPRSVFIGWVTSRFKPIDRQYDTTTNKLTKFTRYCTITQTSDKGSIVESIRRQDAYMFCASDLLDNMIDKGNVARRVANGLVIGCLCDVSTGQLTFYVNGKESTQKFQVYYYFELIVKDIITIV</sequence>
<dbReference type="InterPro" id="IPR016093">
    <property type="entry name" value="MIR_motif"/>
</dbReference>
<dbReference type="GO" id="GO:0005790">
    <property type="term" value="C:smooth endoplasmic reticulum"/>
    <property type="evidence" value="ECO:0007669"/>
    <property type="project" value="TreeGrafter"/>
</dbReference>
<comment type="subcellular location">
    <subcellularLocation>
        <location evidence="1">Sarcoplasmic reticulum membrane</location>
        <topology evidence="1">Multi-pass membrane protein</topology>
    </subcellularLocation>
</comment>
<dbReference type="GO" id="GO:0006941">
    <property type="term" value="P:striated muscle contraction"/>
    <property type="evidence" value="ECO:0007669"/>
    <property type="project" value="TreeGrafter"/>
</dbReference>
<evidence type="ECO:0008006" key="12">
    <source>
        <dbReference type="Google" id="ProtNLM"/>
    </source>
</evidence>
<dbReference type="InterPro" id="IPR014821">
    <property type="entry name" value="Ins145_P3_rcpt"/>
</dbReference>
<feature type="compositionally biased region" description="Low complexity" evidence="7">
    <location>
        <begin position="1522"/>
        <end position="1535"/>
    </location>
</feature>
<dbReference type="InterPro" id="IPR043136">
    <property type="entry name" value="B30.2/SPRY_sf"/>
</dbReference>
<dbReference type="GO" id="GO:0034704">
    <property type="term" value="C:calcium channel complex"/>
    <property type="evidence" value="ECO:0007669"/>
    <property type="project" value="TreeGrafter"/>
</dbReference>
<feature type="domain" description="B30.2/SPRY" evidence="8">
    <location>
        <begin position="2631"/>
        <end position="2836"/>
    </location>
</feature>
<dbReference type="SMART" id="SM00449">
    <property type="entry name" value="SPRY"/>
    <property type="match status" value="5"/>
</dbReference>
<evidence type="ECO:0000256" key="2">
    <source>
        <dbReference type="ARBA" id="ARBA00022568"/>
    </source>
</evidence>
<dbReference type="SUPFAM" id="SSF100909">
    <property type="entry name" value="IP3 receptor type 1 binding core, domain 2"/>
    <property type="match status" value="1"/>
</dbReference>
<dbReference type="GO" id="GO:0005219">
    <property type="term" value="F:ryanodine-sensitive calcium-release channel activity"/>
    <property type="evidence" value="ECO:0007669"/>
    <property type="project" value="InterPro"/>
</dbReference>
<keyword evidence="5" id="KW-0106">Calcium</keyword>